<evidence type="ECO:0000313" key="1">
    <source>
        <dbReference type="EMBL" id="MBC9246489.1"/>
    </source>
</evidence>
<dbReference type="EMBL" id="JACOQL010000002">
    <property type="protein sequence ID" value="MBC9246489.1"/>
    <property type="molecule type" value="Genomic_DNA"/>
</dbReference>
<protein>
    <submittedName>
        <fullName evidence="1">Uncharacterized protein</fullName>
    </submittedName>
</protein>
<dbReference type="AlphaFoldDB" id="A0A926JCK9"/>
<name>A0A926JCK9_9RHOB</name>
<evidence type="ECO:0000313" key="2">
    <source>
        <dbReference type="Proteomes" id="UP000608594"/>
    </source>
</evidence>
<sequence>MAMTFSVARADLTMTSCSSQMQADDMCYATALPAAQSDGARKGGVCCEFLLNTTPVLIGPKAQIHRFMTRQAVHTGLVVPAPFRPPRA</sequence>
<comment type="caution">
    <text evidence="1">The sequence shown here is derived from an EMBL/GenBank/DDBJ whole genome shotgun (WGS) entry which is preliminary data.</text>
</comment>
<gene>
    <name evidence="1" type="ORF">H4P12_07135</name>
</gene>
<proteinExistence type="predicted"/>
<keyword evidence="2" id="KW-1185">Reference proteome</keyword>
<organism evidence="1 2">
    <name type="scientific">Paracoccus amoyensis</name>
    <dbReference type="NCBI Taxonomy" id="2760093"/>
    <lineage>
        <taxon>Bacteria</taxon>
        <taxon>Pseudomonadati</taxon>
        <taxon>Pseudomonadota</taxon>
        <taxon>Alphaproteobacteria</taxon>
        <taxon>Rhodobacterales</taxon>
        <taxon>Paracoccaceae</taxon>
        <taxon>Paracoccus</taxon>
    </lineage>
</organism>
<reference evidence="1" key="1">
    <citation type="submission" date="2020-08" db="EMBL/GenBank/DDBJ databases">
        <title>Paracoccus amoyensis sp. nov., isolated from the surface seawater at coast of Xiamen, Fujian.</title>
        <authorList>
            <person name="Lyu L."/>
        </authorList>
    </citation>
    <scope>NUCLEOTIDE SEQUENCE</scope>
    <source>
        <strain evidence="1">11-3</strain>
    </source>
</reference>
<dbReference type="Proteomes" id="UP000608594">
    <property type="component" value="Unassembled WGS sequence"/>
</dbReference>
<accession>A0A926JCK9</accession>